<organism evidence="1 2">
    <name type="scientific">Trifolium medium</name>
    <dbReference type="NCBI Taxonomy" id="97028"/>
    <lineage>
        <taxon>Eukaryota</taxon>
        <taxon>Viridiplantae</taxon>
        <taxon>Streptophyta</taxon>
        <taxon>Embryophyta</taxon>
        <taxon>Tracheophyta</taxon>
        <taxon>Spermatophyta</taxon>
        <taxon>Magnoliopsida</taxon>
        <taxon>eudicotyledons</taxon>
        <taxon>Gunneridae</taxon>
        <taxon>Pentapetalae</taxon>
        <taxon>rosids</taxon>
        <taxon>fabids</taxon>
        <taxon>Fabales</taxon>
        <taxon>Fabaceae</taxon>
        <taxon>Papilionoideae</taxon>
        <taxon>50 kb inversion clade</taxon>
        <taxon>NPAAA clade</taxon>
        <taxon>Hologalegina</taxon>
        <taxon>IRL clade</taxon>
        <taxon>Trifolieae</taxon>
        <taxon>Trifolium</taxon>
    </lineage>
</organism>
<sequence>MSVVALTAPKGVIRGGVAMVETMDAPPL</sequence>
<protein>
    <submittedName>
        <fullName evidence="1">Uncharacterized protein</fullName>
    </submittedName>
</protein>
<reference evidence="1 2" key="1">
    <citation type="journal article" date="2018" name="Front. Plant Sci.">
        <title>Red Clover (Trifolium pratense) and Zigzag Clover (T. medium) - A Picture of Genomic Similarities and Differences.</title>
        <authorList>
            <person name="Dluhosova J."/>
            <person name="Istvanek J."/>
            <person name="Nedelnik J."/>
            <person name="Repkova J."/>
        </authorList>
    </citation>
    <scope>NUCLEOTIDE SEQUENCE [LARGE SCALE GENOMIC DNA]</scope>
    <source>
        <strain evidence="2">cv. 10/8</strain>
        <tissue evidence="1">Leaf</tissue>
    </source>
</reference>
<proteinExistence type="predicted"/>
<keyword evidence="2" id="KW-1185">Reference proteome</keyword>
<dbReference type="Proteomes" id="UP000265520">
    <property type="component" value="Unassembled WGS sequence"/>
</dbReference>
<name>A0A392MZK0_9FABA</name>
<feature type="non-terminal residue" evidence="1">
    <location>
        <position position="28"/>
    </location>
</feature>
<dbReference type="AlphaFoldDB" id="A0A392MZK0"/>
<comment type="caution">
    <text evidence="1">The sequence shown here is derived from an EMBL/GenBank/DDBJ whole genome shotgun (WGS) entry which is preliminary data.</text>
</comment>
<dbReference type="EMBL" id="LXQA010022606">
    <property type="protein sequence ID" value="MCH92395.1"/>
    <property type="molecule type" value="Genomic_DNA"/>
</dbReference>
<evidence type="ECO:0000313" key="2">
    <source>
        <dbReference type="Proteomes" id="UP000265520"/>
    </source>
</evidence>
<evidence type="ECO:0000313" key="1">
    <source>
        <dbReference type="EMBL" id="MCH92395.1"/>
    </source>
</evidence>
<accession>A0A392MZK0</accession>